<keyword evidence="1" id="KW-0808">Transferase</keyword>
<proteinExistence type="predicted"/>
<keyword evidence="2" id="KW-1185">Reference proteome</keyword>
<dbReference type="Gene3D" id="3.40.630.30">
    <property type="match status" value="1"/>
</dbReference>
<dbReference type="OrthoDB" id="3172674at2"/>
<dbReference type="EMBL" id="DF968182">
    <property type="protein sequence ID" value="GAP43476.1"/>
    <property type="molecule type" value="Genomic_DNA"/>
</dbReference>
<name>A0A0S7C181_9BACT</name>
<dbReference type="RefSeq" id="WP_062040609.1">
    <property type="nucleotide sequence ID" value="NZ_DF968182.1"/>
</dbReference>
<sequence length="255" mass="28786">MAKEDDLVFIEAGAEDAFEKGICCSKDRKSKGYQTKVAWLQQPHNREVRLLLVSKHVDGIIGFAEYMPSEAAWRPVSADNYMFIQCIVMYRKASRSQGVAGKMLTVIEEKALSQGMNGVCAMCSSGTWMAGKSLFEKNGYAVCDQLDRFELLYKTFRPGVPAPSLIDWSLQLDKYQGWHLLYADQCPWHQKAVSDLKEAAVENHLELNVTLIETPEQARHAPTGYGTFGLIKDGKLLADHYISKTRFLNILRKEI</sequence>
<protein>
    <submittedName>
        <fullName evidence="1">YoaP-like/Acetyltransferase (GNAT) family</fullName>
    </submittedName>
</protein>
<organism evidence="1">
    <name type="scientific">Lentimicrobium saccharophilum</name>
    <dbReference type="NCBI Taxonomy" id="1678841"/>
    <lineage>
        <taxon>Bacteria</taxon>
        <taxon>Pseudomonadati</taxon>
        <taxon>Bacteroidota</taxon>
        <taxon>Bacteroidia</taxon>
        <taxon>Bacteroidales</taxon>
        <taxon>Lentimicrobiaceae</taxon>
        <taxon>Lentimicrobium</taxon>
    </lineage>
</organism>
<reference evidence="1" key="1">
    <citation type="journal article" date="2015" name="Genome Announc.">
        <title>Draft Genome Sequence of Bacteroidales Strain TBC1, a Novel Isolate from a Methanogenic Wastewater Treatment System.</title>
        <authorList>
            <person name="Tourlousse D.M."/>
            <person name="Matsuura N."/>
            <person name="Sun L."/>
            <person name="Toyonaga M."/>
            <person name="Kuroda K."/>
            <person name="Ohashi A."/>
            <person name="Cruz R."/>
            <person name="Yamaguchi T."/>
            <person name="Sekiguchi Y."/>
        </authorList>
    </citation>
    <scope>NUCLEOTIDE SEQUENCE [LARGE SCALE GENOMIC DNA]</scope>
    <source>
        <strain evidence="1">TBC1</strain>
    </source>
</reference>
<evidence type="ECO:0000313" key="1">
    <source>
        <dbReference type="EMBL" id="GAP43476.1"/>
    </source>
</evidence>
<dbReference type="InterPro" id="IPR016181">
    <property type="entry name" value="Acyl_CoA_acyltransferase"/>
</dbReference>
<gene>
    <name evidence="1" type="ORF">TBC1_111629</name>
</gene>
<accession>A0A0S7C181</accession>
<evidence type="ECO:0000313" key="2">
    <source>
        <dbReference type="Proteomes" id="UP000053091"/>
    </source>
</evidence>
<dbReference type="STRING" id="1678841.TBC1_111629"/>
<dbReference type="GO" id="GO:0016740">
    <property type="term" value="F:transferase activity"/>
    <property type="evidence" value="ECO:0007669"/>
    <property type="project" value="UniProtKB-KW"/>
</dbReference>
<dbReference type="SUPFAM" id="SSF55729">
    <property type="entry name" value="Acyl-CoA N-acyltransferases (Nat)"/>
    <property type="match status" value="1"/>
</dbReference>
<dbReference type="AlphaFoldDB" id="A0A0S7C181"/>
<dbReference type="Proteomes" id="UP000053091">
    <property type="component" value="Unassembled WGS sequence"/>
</dbReference>